<evidence type="ECO:0000313" key="1">
    <source>
        <dbReference type="EMBL" id="KAF6727641.1"/>
    </source>
</evidence>
<dbReference type="Proteomes" id="UP000646548">
    <property type="component" value="Unassembled WGS sequence"/>
</dbReference>
<sequence length="102" mass="11316">MWLCIDCMYSFHRLCCVSCARITLLSEGLWSIDSRHTPTATSELQRGGYKQQQVSVWADRTSQTAGQSIEKLRLGIFCIAGHLVSLQDGILKAVSQQTGLVL</sequence>
<dbReference type="EMBL" id="WKFB01000299">
    <property type="protein sequence ID" value="KAF6727641.1"/>
    <property type="molecule type" value="Genomic_DNA"/>
</dbReference>
<evidence type="ECO:0000313" key="2">
    <source>
        <dbReference type="Proteomes" id="UP000646548"/>
    </source>
</evidence>
<organism evidence="1 2">
    <name type="scientific">Oryzias melastigma</name>
    <name type="common">Marine medaka</name>
    <dbReference type="NCBI Taxonomy" id="30732"/>
    <lineage>
        <taxon>Eukaryota</taxon>
        <taxon>Metazoa</taxon>
        <taxon>Chordata</taxon>
        <taxon>Craniata</taxon>
        <taxon>Vertebrata</taxon>
        <taxon>Euteleostomi</taxon>
        <taxon>Actinopterygii</taxon>
        <taxon>Neopterygii</taxon>
        <taxon>Teleostei</taxon>
        <taxon>Neoteleostei</taxon>
        <taxon>Acanthomorphata</taxon>
        <taxon>Ovalentaria</taxon>
        <taxon>Atherinomorphae</taxon>
        <taxon>Beloniformes</taxon>
        <taxon>Adrianichthyidae</taxon>
        <taxon>Oryziinae</taxon>
        <taxon>Oryzias</taxon>
    </lineage>
</organism>
<proteinExistence type="predicted"/>
<gene>
    <name evidence="1" type="ORF">FQA47_013941</name>
</gene>
<comment type="caution">
    <text evidence="1">The sequence shown here is derived from an EMBL/GenBank/DDBJ whole genome shotgun (WGS) entry which is preliminary data.</text>
</comment>
<accession>A0A834FAQ4</accession>
<protein>
    <submittedName>
        <fullName evidence="1">Uncharacterized protein</fullName>
    </submittedName>
</protein>
<name>A0A834FAQ4_ORYME</name>
<reference evidence="1" key="1">
    <citation type="journal article" name="BMC Genomics">
        <title>Long-read sequencing and de novo genome assembly of marine medaka (Oryzias melastigma).</title>
        <authorList>
            <person name="Liang P."/>
            <person name="Saqib H.S.A."/>
            <person name="Ni X."/>
            <person name="Shen Y."/>
        </authorList>
    </citation>
    <scope>NUCLEOTIDE SEQUENCE</scope>
    <source>
        <strain evidence="1">Bigg-433</strain>
    </source>
</reference>
<dbReference type="AlphaFoldDB" id="A0A834FAQ4"/>